<dbReference type="EMBL" id="MHSL01000031">
    <property type="protein sequence ID" value="OHA43155.1"/>
    <property type="molecule type" value="Genomic_DNA"/>
</dbReference>
<dbReference type="AlphaFoldDB" id="A0A1G2P483"/>
<dbReference type="GO" id="GO:0016868">
    <property type="term" value="F:intramolecular phosphotransferase activity"/>
    <property type="evidence" value="ECO:0007669"/>
    <property type="project" value="InterPro"/>
</dbReference>
<evidence type="ECO:0000256" key="5">
    <source>
        <dbReference type="ARBA" id="ARBA00022842"/>
    </source>
</evidence>
<comment type="cofactor">
    <cofactor evidence="1">
        <name>Mg(2+)</name>
        <dbReference type="ChEBI" id="CHEBI:18420"/>
    </cofactor>
</comment>
<dbReference type="InterPro" id="IPR016066">
    <property type="entry name" value="A-D-PHexomutase_CS"/>
</dbReference>
<evidence type="ECO:0000259" key="7">
    <source>
        <dbReference type="Pfam" id="PF02878"/>
    </source>
</evidence>
<dbReference type="InterPro" id="IPR016055">
    <property type="entry name" value="A-D-PHexomutase_a/b/a-I/II/III"/>
</dbReference>
<evidence type="ECO:0000256" key="3">
    <source>
        <dbReference type="ARBA" id="ARBA00022553"/>
    </source>
</evidence>
<keyword evidence="3" id="KW-0597">Phosphoprotein</keyword>
<dbReference type="InterPro" id="IPR005844">
    <property type="entry name" value="A-D-PHexomutase_a/b/a-I"/>
</dbReference>
<dbReference type="Gene3D" id="3.40.120.10">
    <property type="entry name" value="Alpha-D-Glucose-1,6-Bisphosphate, subunit A, domain 3"/>
    <property type="match status" value="1"/>
</dbReference>
<evidence type="ECO:0000313" key="8">
    <source>
        <dbReference type="EMBL" id="OHA43155.1"/>
    </source>
</evidence>
<comment type="similarity">
    <text evidence="2">Belongs to the phosphohexose mutase family.</text>
</comment>
<proteinExistence type="inferred from homology"/>
<evidence type="ECO:0000313" key="9">
    <source>
        <dbReference type="Proteomes" id="UP000176355"/>
    </source>
</evidence>
<dbReference type="GO" id="GO:0005975">
    <property type="term" value="P:carbohydrate metabolic process"/>
    <property type="evidence" value="ECO:0007669"/>
    <property type="project" value="InterPro"/>
</dbReference>
<dbReference type="Proteomes" id="UP000176355">
    <property type="component" value="Unassembled WGS sequence"/>
</dbReference>
<dbReference type="PANTHER" id="PTHR43771:SF1">
    <property type="entry name" value="PHOSPHOMANNOMUTASE"/>
    <property type="match status" value="1"/>
</dbReference>
<evidence type="ECO:0000256" key="2">
    <source>
        <dbReference type="ARBA" id="ARBA00010231"/>
    </source>
</evidence>
<keyword evidence="5" id="KW-0460">Magnesium</keyword>
<keyword evidence="4" id="KW-0479">Metal-binding</keyword>
<comment type="caution">
    <text evidence="8">The sequence shown here is derived from an EMBL/GenBank/DDBJ whole genome shotgun (WGS) entry which is preliminary data.</text>
</comment>
<gene>
    <name evidence="8" type="ORF">A3G03_00330</name>
</gene>
<feature type="domain" description="Alpha-D-phosphohexomutase alpha/beta/alpha" evidence="7">
    <location>
        <begin position="3"/>
        <end position="127"/>
    </location>
</feature>
<organism evidence="8 9">
    <name type="scientific">Candidatus Taylorbacteria bacterium RIFCSPLOWO2_12_FULL_44_15c</name>
    <dbReference type="NCBI Taxonomy" id="1802333"/>
    <lineage>
        <taxon>Bacteria</taxon>
        <taxon>Candidatus Tayloriibacteriota</taxon>
    </lineage>
</organism>
<name>A0A1G2P483_9BACT</name>
<evidence type="ECO:0000256" key="1">
    <source>
        <dbReference type="ARBA" id="ARBA00001946"/>
    </source>
</evidence>
<sequence length="132" mass="14561">MAEIFRANDIRGLYLSEINKALAFKVGEALANIFADGIVVIAHDARRGAKVLTEALVEGFQRGWKEQRKIHALKIIGLATTPMFYFFVNRFKASGGVMVTASHNPPEYNGFKIVKEGAVVLSPAIIKESIRN</sequence>
<evidence type="ECO:0000256" key="6">
    <source>
        <dbReference type="ARBA" id="ARBA00023235"/>
    </source>
</evidence>
<keyword evidence="6" id="KW-0413">Isomerase</keyword>
<reference evidence="8 9" key="1">
    <citation type="journal article" date="2016" name="Nat. Commun.">
        <title>Thousands of microbial genomes shed light on interconnected biogeochemical processes in an aquifer system.</title>
        <authorList>
            <person name="Anantharaman K."/>
            <person name="Brown C.T."/>
            <person name="Hug L.A."/>
            <person name="Sharon I."/>
            <person name="Castelle C.J."/>
            <person name="Probst A.J."/>
            <person name="Thomas B.C."/>
            <person name="Singh A."/>
            <person name="Wilkins M.J."/>
            <person name="Karaoz U."/>
            <person name="Brodie E.L."/>
            <person name="Williams K.H."/>
            <person name="Hubbard S.S."/>
            <person name="Banfield J.F."/>
        </authorList>
    </citation>
    <scope>NUCLEOTIDE SEQUENCE [LARGE SCALE GENOMIC DNA]</scope>
</reference>
<dbReference type="SUPFAM" id="SSF53738">
    <property type="entry name" value="Phosphoglucomutase, first 3 domains"/>
    <property type="match status" value="1"/>
</dbReference>
<evidence type="ECO:0000256" key="4">
    <source>
        <dbReference type="ARBA" id="ARBA00022723"/>
    </source>
</evidence>
<dbReference type="GO" id="GO:0000287">
    <property type="term" value="F:magnesium ion binding"/>
    <property type="evidence" value="ECO:0007669"/>
    <property type="project" value="InterPro"/>
</dbReference>
<dbReference type="PANTHER" id="PTHR43771">
    <property type="entry name" value="PHOSPHOMANNOMUTASE"/>
    <property type="match status" value="1"/>
</dbReference>
<protein>
    <recommendedName>
        <fullName evidence="7">Alpha-D-phosphohexomutase alpha/beta/alpha domain-containing protein</fullName>
    </recommendedName>
</protein>
<dbReference type="Pfam" id="PF02878">
    <property type="entry name" value="PGM_PMM_I"/>
    <property type="match status" value="1"/>
</dbReference>
<dbReference type="STRING" id="1802333.A3G03_00330"/>
<accession>A0A1G2P483</accession>
<dbReference type="PROSITE" id="PS00710">
    <property type="entry name" value="PGM_PMM"/>
    <property type="match status" value="1"/>
</dbReference>